<keyword evidence="3" id="KW-1185">Reference proteome</keyword>
<reference evidence="3" key="1">
    <citation type="journal article" date="2006" name="PLoS Biol.">
        <title>Macronuclear genome sequence of the ciliate Tetrahymena thermophila, a model eukaryote.</title>
        <authorList>
            <person name="Eisen J.A."/>
            <person name="Coyne R.S."/>
            <person name="Wu M."/>
            <person name="Wu D."/>
            <person name="Thiagarajan M."/>
            <person name="Wortman J.R."/>
            <person name="Badger J.H."/>
            <person name="Ren Q."/>
            <person name="Amedeo P."/>
            <person name="Jones K.M."/>
            <person name="Tallon L.J."/>
            <person name="Delcher A.L."/>
            <person name="Salzberg S.L."/>
            <person name="Silva J.C."/>
            <person name="Haas B.J."/>
            <person name="Majoros W.H."/>
            <person name="Farzad M."/>
            <person name="Carlton J.M."/>
            <person name="Smith R.K. Jr."/>
            <person name="Garg J."/>
            <person name="Pearlman R.E."/>
            <person name="Karrer K.M."/>
            <person name="Sun L."/>
            <person name="Manning G."/>
            <person name="Elde N.C."/>
            <person name="Turkewitz A.P."/>
            <person name="Asai D.J."/>
            <person name="Wilkes D.E."/>
            <person name="Wang Y."/>
            <person name="Cai H."/>
            <person name="Collins K."/>
            <person name="Stewart B.A."/>
            <person name="Lee S.R."/>
            <person name="Wilamowska K."/>
            <person name="Weinberg Z."/>
            <person name="Ruzzo W.L."/>
            <person name="Wloga D."/>
            <person name="Gaertig J."/>
            <person name="Frankel J."/>
            <person name="Tsao C.-C."/>
            <person name="Gorovsky M.A."/>
            <person name="Keeling P.J."/>
            <person name="Waller R.F."/>
            <person name="Patron N.J."/>
            <person name="Cherry J.M."/>
            <person name="Stover N.A."/>
            <person name="Krieger C.J."/>
            <person name="del Toro C."/>
            <person name="Ryder H.F."/>
            <person name="Williamson S.C."/>
            <person name="Barbeau R.A."/>
            <person name="Hamilton E.P."/>
            <person name="Orias E."/>
        </authorList>
    </citation>
    <scope>NUCLEOTIDE SEQUENCE [LARGE SCALE GENOMIC DNA]</scope>
    <source>
        <strain evidence="3">SB210</strain>
    </source>
</reference>
<dbReference type="Proteomes" id="UP000009168">
    <property type="component" value="Unassembled WGS sequence"/>
</dbReference>
<sequence length="230" mass="26648">MSEDFIQGIAIIDGTHLKIKQDKMSFLLLVKAIQIPNSKSLNIMLADSSDKFWLGDFNERKIKEIKEQMKLTGTYQEFFKAMKEMLQKKSFEIELKADYNMDIIIEFQFSGIIINARFQIGKPFKRDDNPTISYNLLKVFTLDLYNAYQKEREETLKENQDLKAQLENINNQIKEGFLIKCNNNLINQEGASNIDAINSIKKVKPNTCIINPQRRKRKVLGAKIGSIEDD</sequence>
<protein>
    <submittedName>
        <fullName evidence="2">Uncharacterized protein</fullName>
    </submittedName>
</protein>
<proteinExistence type="predicted"/>
<dbReference type="InParanoid" id="I7MJ21"/>
<organism evidence="2 3">
    <name type="scientific">Tetrahymena thermophila (strain SB210)</name>
    <dbReference type="NCBI Taxonomy" id="312017"/>
    <lineage>
        <taxon>Eukaryota</taxon>
        <taxon>Sar</taxon>
        <taxon>Alveolata</taxon>
        <taxon>Ciliophora</taxon>
        <taxon>Intramacronucleata</taxon>
        <taxon>Oligohymenophorea</taxon>
        <taxon>Hymenostomatida</taxon>
        <taxon>Tetrahymenina</taxon>
        <taxon>Tetrahymenidae</taxon>
        <taxon>Tetrahymena</taxon>
    </lineage>
</organism>
<dbReference type="GeneID" id="7826345"/>
<dbReference type="KEGG" id="tet:TTHERM_00686240"/>
<name>I7MJ21_TETTS</name>
<feature type="coiled-coil region" evidence="1">
    <location>
        <begin position="145"/>
        <end position="172"/>
    </location>
</feature>
<evidence type="ECO:0000313" key="3">
    <source>
        <dbReference type="Proteomes" id="UP000009168"/>
    </source>
</evidence>
<dbReference type="AlphaFoldDB" id="I7MJ21"/>
<dbReference type="RefSeq" id="XP_001025226.2">
    <property type="nucleotide sequence ID" value="XM_001025226.2"/>
</dbReference>
<keyword evidence="1" id="KW-0175">Coiled coil</keyword>
<evidence type="ECO:0000313" key="2">
    <source>
        <dbReference type="EMBL" id="EAS04981.2"/>
    </source>
</evidence>
<accession>I7MJ21</accession>
<dbReference type="EMBL" id="GG662435">
    <property type="protein sequence ID" value="EAS04981.2"/>
    <property type="molecule type" value="Genomic_DNA"/>
</dbReference>
<evidence type="ECO:0000256" key="1">
    <source>
        <dbReference type="SAM" id="Coils"/>
    </source>
</evidence>
<gene>
    <name evidence="2" type="ORF">TTHERM_00686240</name>
</gene>